<evidence type="ECO:0000256" key="1">
    <source>
        <dbReference type="SAM" id="MobiDB-lite"/>
    </source>
</evidence>
<accession>A0A1X1WKL2</accession>
<evidence type="ECO:0000313" key="5">
    <source>
        <dbReference type="Proteomes" id="UP000193622"/>
    </source>
</evidence>
<evidence type="ECO:0000256" key="2">
    <source>
        <dbReference type="SAM" id="Phobius"/>
    </source>
</evidence>
<feature type="region of interest" description="Disordered" evidence="1">
    <location>
        <begin position="175"/>
        <end position="361"/>
    </location>
</feature>
<name>A0A1X1WKL2_MYCIR</name>
<evidence type="ECO:0000313" key="4">
    <source>
        <dbReference type="EMBL" id="ORV87089.1"/>
    </source>
</evidence>
<keyword evidence="2" id="KW-0812">Transmembrane</keyword>
<feature type="domain" description="DUF6542" evidence="3">
    <location>
        <begin position="23"/>
        <end position="141"/>
    </location>
</feature>
<feature type="transmembrane region" description="Helical" evidence="2">
    <location>
        <begin position="83"/>
        <end position="101"/>
    </location>
</feature>
<feature type="compositionally biased region" description="Basic and acidic residues" evidence="1">
    <location>
        <begin position="263"/>
        <end position="314"/>
    </location>
</feature>
<dbReference type="AlphaFoldDB" id="A0A1X1WKL2"/>
<feature type="compositionally biased region" description="Basic residues" evidence="1">
    <location>
        <begin position="215"/>
        <end position="224"/>
    </location>
</feature>
<comment type="caution">
    <text evidence="4">The sequence shown here is derived from an EMBL/GenBank/DDBJ whole genome shotgun (WGS) entry which is preliminary data.</text>
</comment>
<reference evidence="4 5" key="1">
    <citation type="submission" date="2016-01" db="EMBL/GenBank/DDBJ databases">
        <title>The new phylogeny of the genus Mycobacterium.</title>
        <authorList>
            <person name="Tarcisio F."/>
            <person name="Conor M."/>
            <person name="Antonella G."/>
            <person name="Elisabetta G."/>
            <person name="Giulia F.S."/>
            <person name="Sara T."/>
            <person name="Anna F."/>
            <person name="Clotilde B."/>
            <person name="Roberto B."/>
            <person name="Veronica D.S."/>
            <person name="Fabio R."/>
            <person name="Monica P."/>
            <person name="Olivier J."/>
            <person name="Enrico T."/>
            <person name="Nicola S."/>
        </authorList>
    </citation>
    <scope>NUCLEOTIDE SEQUENCE [LARGE SCALE GENOMIC DNA]</scope>
    <source>
        <strain evidence="4 5">DSM 45541</strain>
    </source>
</reference>
<dbReference type="Pfam" id="PF20177">
    <property type="entry name" value="DUF6542"/>
    <property type="match status" value="1"/>
</dbReference>
<gene>
    <name evidence="4" type="ORF">AWC12_18110</name>
</gene>
<keyword evidence="2" id="KW-1133">Transmembrane helix</keyword>
<dbReference type="Proteomes" id="UP000193622">
    <property type="component" value="Unassembled WGS sequence"/>
</dbReference>
<organism evidence="4 5">
    <name type="scientific">Mycolicibacterium iranicum</name>
    <name type="common">Mycobacterium iranicum</name>
    <dbReference type="NCBI Taxonomy" id="912594"/>
    <lineage>
        <taxon>Bacteria</taxon>
        <taxon>Bacillati</taxon>
        <taxon>Actinomycetota</taxon>
        <taxon>Actinomycetes</taxon>
        <taxon>Mycobacteriales</taxon>
        <taxon>Mycobacteriaceae</taxon>
        <taxon>Mycolicibacterium</taxon>
    </lineage>
</organism>
<keyword evidence="2" id="KW-0472">Membrane</keyword>
<dbReference type="InterPro" id="IPR046672">
    <property type="entry name" value="DUF6542"/>
</dbReference>
<protein>
    <recommendedName>
        <fullName evidence="3">DUF6542 domain-containing protein</fullName>
    </recommendedName>
</protein>
<feature type="transmembrane region" description="Helical" evidence="2">
    <location>
        <begin position="21"/>
        <end position="43"/>
    </location>
</feature>
<feature type="transmembrane region" description="Helical" evidence="2">
    <location>
        <begin position="49"/>
        <end position="71"/>
    </location>
</feature>
<proteinExistence type="predicted"/>
<feature type="compositionally biased region" description="Basic and acidic residues" evidence="1">
    <location>
        <begin position="331"/>
        <end position="361"/>
    </location>
</feature>
<dbReference type="EMBL" id="LQPC01000032">
    <property type="protein sequence ID" value="ORV87089.1"/>
    <property type="molecule type" value="Genomic_DNA"/>
</dbReference>
<sequence>MSGQRARSAVAVDHRSAHPNIAGIPWWGAVLTAVFAVAIGFAFDAGSGGGQLTAVFASLYVLGCLTAVLAVRQSGLFTAVIQPPLVLFVTVPGAYFLMHSSDIQGLKDVLINCGYPLIERFPLMFFTSAAVLLIGLARWYFGKAGRADATKQPERATRDAGPSLATKLSALAGLFGGRSDESDDDVPQQRRAAERRRPRPQKPTPGRTRGERPARRTPPRSRHSRAPETEIIEPVIDERPRRRRERLSEPPPSEPRRRPRPSSSREPRERDSREPLPPRERRARYERDDRYERPQRERPARRSRYDDYDPRDSQDLYGSPSSHHPVSRVRYRGEDSEDRAEYRARRRAPREADADRWEYDI</sequence>
<feature type="transmembrane region" description="Helical" evidence="2">
    <location>
        <begin position="121"/>
        <end position="141"/>
    </location>
</feature>
<evidence type="ECO:0000259" key="3">
    <source>
        <dbReference type="Pfam" id="PF20177"/>
    </source>
</evidence>
<dbReference type="RefSeq" id="WP_085175832.1">
    <property type="nucleotide sequence ID" value="NZ_LQPC01000032.1"/>
</dbReference>